<comment type="cofactor">
    <cofactor evidence="1">
        <name>FMN</name>
        <dbReference type="ChEBI" id="CHEBI:58210"/>
    </cofactor>
</comment>
<evidence type="ECO:0000256" key="2">
    <source>
        <dbReference type="ARBA" id="ARBA00007118"/>
    </source>
</evidence>
<evidence type="ECO:0000256" key="1">
    <source>
        <dbReference type="ARBA" id="ARBA00001917"/>
    </source>
</evidence>
<dbReference type="SUPFAM" id="SSF55469">
    <property type="entry name" value="FMN-dependent nitroreductase-like"/>
    <property type="match status" value="1"/>
</dbReference>
<evidence type="ECO:0000313" key="7">
    <source>
        <dbReference type="EMBL" id="GAG78094.1"/>
    </source>
</evidence>
<reference evidence="7" key="1">
    <citation type="journal article" date="2014" name="Front. Microbiol.">
        <title>High frequency of phylogenetically diverse reductive dehalogenase-homologous genes in deep subseafloor sedimentary metagenomes.</title>
        <authorList>
            <person name="Kawai M."/>
            <person name="Futagami T."/>
            <person name="Toyoda A."/>
            <person name="Takaki Y."/>
            <person name="Nishi S."/>
            <person name="Hori S."/>
            <person name="Arai W."/>
            <person name="Tsubouchi T."/>
            <person name="Morono Y."/>
            <person name="Uchiyama I."/>
            <person name="Ito T."/>
            <person name="Fujiyama A."/>
            <person name="Inagaki F."/>
            <person name="Takami H."/>
        </authorList>
    </citation>
    <scope>NUCLEOTIDE SEQUENCE</scope>
    <source>
        <strain evidence="7">Expedition CK06-06</strain>
    </source>
</reference>
<evidence type="ECO:0000256" key="4">
    <source>
        <dbReference type="ARBA" id="ARBA00022643"/>
    </source>
</evidence>
<name>X1A8S6_9ZZZZ</name>
<dbReference type="AlphaFoldDB" id="X1A8S6"/>
<feature type="domain" description="Nitroreductase" evidence="6">
    <location>
        <begin position="8"/>
        <end position="54"/>
    </location>
</feature>
<evidence type="ECO:0000256" key="5">
    <source>
        <dbReference type="ARBA" id="ARBA00023002"/>
    </source>
</evidence>
<evidence type="ECO:0000259" key="6">
    <source>
        <dbReference type="Pfam" id="PF00881"/>
    </source>
</evidence>
<feature type="non-terminal residue" evidence="7">
    <location>
        <position position="56"/>
    </location>
</feature>
<keyword evidence="5" id="KW-0560">Oxidoreductase</keyword>
<accession>X1A8S6</accession>
<dbReference type="InterPro" id="IPR029479">
    <property type="entry name" value="Nitroreductase"/>
</dbReference>
<dbReference type="InterPro" id="IPR000415">
    <property type="entry name" value="Nitroreductase-like"/>
</dbReference>
<dbReference type="GO" id="GO:0016491">
    <property type="term" value="F:oxidoreductase activity"/>
    <property type="evidence" value="ECO:0007669"/>
    <property type="project" value="UniProtKB-KW"/>
</dbReference>
<keyword evidence="3" id="KW-0285">Flavoprotein</keyword>
<dbReference type="Pfam" id="PF00881">
    <property type="entry name" value="Nitroreductase"/>
    <property type="match status" value="1"/>
</dbReference>
<evidence type="ECO:0000256" key="3">
    <source>
        <dbReference type="ARBA" id="ARBA00022630"/>
    </source>
</evidence>
<dbReference type="PANTHER" id="PTHR43673">
    <property type="entry name" value="NAD(P)H NITROREDUCTASE YDGI-RELATED"/>
    <property type="match status" value="1"/>
</dbReference>
<comment type="similarity">
    <text evidence="2">Belongs to the nitroreductase family.</text>
</comment>
<comment type="caution">
    <text evidence="7">The sequence shown here is derived from an EMBL/GenBank/DDBJ whole genome shotgun (WGS) entry which is preliminary data.</text>
</comment>
<gene>
    <name evidence="7" type="ORF">S01H4_21165</name>
</gene>
<dbReference type="CDD" id="cd02062">
    <property type="entry name" value="Nitro_FMN_reductase"/>
    <property type="match status" value="1"/>
</dbReference>
<keyword evidence="4" id="KW-0288">FMN</keyword>
<dbReference type="Gene3D" id="3.40.109.10">
    <property type="entry name" value="NADH Oxidase"/>
    <property type="match status" value="1"/>
</dbReference>
<dbReference type="EMBL" id="BART01009567">
    <property type="protein sequence ID" value="GAG78094.1"/>
    <property type="molecule type" value="Genomic_DNA"/>
</dbReference>
<dbReference type="PANTHER" id="PTHR43673:SF2">
    <property type="entry name" value="NITROREDUCTASE"/>
    <property type="match status" value="1"/>
</dbReference>
<organism evidence="7">
    <name type="scientific">marine sediment metagenome</name>
    <dbReference type="NCBI Taxonomy" id="412755"/>
    <lineage>
        <taxon>unclassified sequences</taxon>
        <taxon>metagenomes</taxon>
        <taxon>ecological metagenomes</taxon>
    </lineage>
</organism>
<sequence length="56" mass="6447">MSLIDLMKTRRSIRSFLSKPVSDEDVIKILDVGRLAPSGGNKQRWKFIYVKDPQVL</sequence>
<protein>
    <recommendedName>
        <fullName evidence="6">Nitroreductase domain-containing protein</fullName>
    </recommendedName>
</protein>
<proteinExistence type="inferred from homology"/>